<dbReference type="EMBL" id="MT708545">
    <property type="protein sequence ID" value="QOV06110.1"/>
    <property type="molecule type" value="Genomic_DNA"/>
</dbReference>
<sequence length="61" mass="7305">MAHLFIDRPPLDGPTINYMDKVFPERSPDPRDTEREVWMKAGERRAVKHFLNLLQQQERNN</sequence>
<gene>
    <name evidence="1" type="ORF">CPT_Pasto_036</name>
</gene>
<reference evidence="1 2" key="1">
    <citation type="submission" date="2020-07" db="EMBL/GenBank/DDBJ databases">
        <title>Complete genome sequence of Rhizobium japonicum phage Pasto.</title>
        <authorList>
            <person name="Manuel N.S."/>
            <person name="Ravindran A."/>
            <person name="Newkirk H."/>
            <person name="Gonzalez C."/>
            <person name="Young R."/>
            <person name="Liu M."/>
        </authorList>
    </citation>
    <scope>NUCLEOTIDE SEQUENCE [LARGE SCALE GENOMIC DNA]</scope>
</reference>
<evidence type="ECO:0000313" key="2">
    <source>
        <dbReference type="Proteomes" id="UP000593603"/>
    </source>
</evidence>
<proteinExistence type="predicted"/>
<organism evidence="1 2">
    <name type="scientific">Rhizobium phage Pasto</name>
    <dbReference type="NCBI Taxonomy" id="2767575"/>
    <lineage>
        <taxon>Viruses</taxon>
        <taxon>Duplodnaviria</taxon>
        <taxon>Heunggongvirae</taxon>
        <taxon>Uroviricota</taxon>
        <taxon>Caudoviricetes</taxon>
        <taxon>Autographivirales</taxon>
        <taxon>Autographivirales incertae sedis</taxon>
        <taxon>Pastovirus</taxon>
        <taxon>Pastovirus pasto</taxon>
    </lineage>
</organism>
<dbReference type="Proteomes" id="UP000593603">
    <property type="component" value="Segment"/>
</dbReference>
<accession>A0A7S6R6X7</accession>
<evidence type="ECO:0000313" key="1">
    <source>
        <dbReference type="EMBL" id="QOV06110.1"/>
    </source>
</evidence>
<protein>
    <submittedName>
        <fullName evidence="1">Uncharacterized protein</fullName>
    </submittedName>
</protein>
<keyword evidence="2" id="KW-1185">Reference proteome</keyword>
<name>A0A7S6R6X7_9CAUD</name>